<evidence type="ECO:0000313" key="2">
    <source>
        <dbReference type="EMBL" id="ABD05940.1"/>
    </source>
</evidence>
<dbReference type="InterPro" id="IPR038186">
    <property type="entry name" value="CHAD_dom_sf"/>
</dbReference>
<dbReference type="SMART" id="SM00880">
    <property type="entry name" value="CHAD"/>
    <property type="match status" value="1"/>
</dbReference>
<evidence type="ECO:0000259" key="1">
    <source>
        <dbReference type="PROSITE" id="PS51708"/>
    </source>
</evidence>
<dbReference type="PROSITE" id="PS51708">
    <property type="entry name" value="CHAD"/>
    <property type="match status" value="1"/>
</dbReference>
<dbReference type="InterPro" id="IPR007899">
    <property type="entry name" value="CHAD_dom"/>
</dbReference>
<dbReference type="HOGENOM" id="CLU_040400_1_0_5"/>
<dbReference type="Proteomes" id="UP000008809">
    <property type="component" value="Chromosome"/>
</dbReference>
<gene>
    <name evidence="2" type="ordered locus">RPB_1230</name>
</gene>
<accession>Q2J0S0</accession>
<dbReference type="PANTHER" id="PTHR39339:SF1">
    <property type="entry name" value="CHAD DOMAIN-CONTAINING PROTEIN"/>
    <property type="match status" value="1"/>
</dbReference>
<dbReference type="EMBL" id="CP000250">
    <property type="protein sequence ID" value="ABD05940.1"/>
    <property type="molecule type" value="Genomic_DNA"/>
</dbReference>
<name>Q2J0S0_RHOP2</name>
<dbReference type="KEGG" id="rpb:RPB_1230"/>
<keyword evidence="3" id="KW-1185">Reference proteome</keyword>
<dbReference type="STRING" id="316058.RPB_1230"/>
<dbReference type="Gene3D" id="1.40.20.10">
    <property type="entry name" value="CHAD domain"/>
    <property type="match status" value="1"/>
</dbReference>
<proteinExistence type="predicted"/>
<evidence type="ECO:0000313" key="3">
    <source>
        <dbReference type="Proteomes" id="UP000008809"/>
    </source>
</evidence>
<dbReference type="eggNOG" id="COG5607">
    <property type="taxonomic scope" value="Bacteria"/>
</dbReference>
<dbReference type="OrthoDB" id="9777271at2"/>
<dbReference type="Pfam" id="PF05235">
    <property type="entry name" value="CHAD"/>
    <property type="match status" value="1"/>
</dbReference>
<reference evidence="2 3" key="1">
    <citation type="submission" date="2006-01" db="EMBL/GenBank/DDBJ databases">
        <title>Complete sequence of Rhodopseudomonas palustris HaA2.</title>
        <authorList>
            <consortium name="US DOE Joint Genome Institute"/>
            <person name="Copeland A."/>
            <person name="Lucas S."/>
            <person name="Lapidus A."/>
            <person name="Barry K."/>
            <person name="Detter J.C."/>
            <person name="Glavina T."/>
            <person name="Hammon N."/>
            <person name="Israni S."/>
            <person name="Pitluck S."/>
            <person name="Chain P."/>
            <person name="Malfatti S."/>
            <person name="Shin M."/>
            <person name="Vergez L."/>
            <person name="Schmutz J."/>
            <person name="Larimer F."/>
            <person name="Land M."/>
            <person name="Hauser L."/>
            <person name="Pelletier D.A."/>
            <person name="Kyrpides N."/>
            <person name="Anderson I."/>
            <person name="Oda Y."/>
            <person name="Harwood C.S."/>
            <person name="Richardson P."/>
        </authorList>
    </citation>
    <scope>NUCLEOTIDE SEQUENCE [LARGE SCALE GENOMIC DNA]</scope>
    <source>
        <strain evidence="2 3">HaA2</strain>
    </source>
</reference>
<feature type="domain" description="CHAD" evidence="1">
    <location>
        <begin position="41"/>
        <end position="319"/>
    </location>
</feature>
<organism evidence="2 3">
    <name type="scientific">Rhodopseudomonas palustris (strain HaA2)</name>
    <dbReference type="NCBI Taxonomy" id="316058"/>
    <lineage>
        <taxon>Bacteria</taxon>
        <taxon>Pseudomonadati</taxon>
        <taxon>Pseudomonadota</taxon>
        <taxon>Alphaproteobacteria</taxon>
        <taxon>Hyphomicrobiales</taxon>
        <taxon>Nitrobacteraceae</taxon>
        <taxon>Rhodopseudomonas</taxon>
    </lineage>
</organism>
<protein>
    <submittedName>
        <fullName evidence="2">CHAD</fullName>
    </submittedName>
</protein>
<sequence>MRRILKKVVVAPRVAGRKAAASGVVVSARAAAPSGEIALQPGSSTTDAFRAIAGRLVGLIAAQQAAVLNRDPTGVHQMRIALRRTRVTITIFSDLIHGPEAERLKRELKWLTGRLGPARDLHLMDLRLKDAGAVGSAAFRKKVAADRASAFDSASRAVATKHFVKLLGDLQSWIDAGDWAQTAKHVPEPAKKFAKRVLTRRADRLIKKLDALEQLDDEQRHRVRIAAKKLYYATGFFESLFDGPRTGKRLARFHKRLKKLLDALGALNDAAVQRELANRPAKRSQRTPAAGAAAAAELAAANEAITRQQMKAAVKAAAKLADSPLFGD</sequence>
<dbReference type="AlphaFoldDB" id="Q2J0S0"/>
<dbReference type="PANTHER" id="PTHR39339">
    <property type="entry name" value="SLR1444 PROTEIN"/>
    <property type="match status" value="1"/>
</dbReference>